<dbReference type="InterPro" id="IPR036317">
    <property type="entry name" value="Cullin_homology_sf"/>
</dbReference>
<sequence length="628" mass="72278">ILSSIMAYVDQKYAKPNNLPTVRQLGYDIFETSMFANSSIRRLLCQSVDEWTQYERKEKLPYPDRKRVEAMFAHLTAHNHFQAYQSYFISQTKEHYMAEAKEVADKSTSLEYFDHVIKRINEEIQIAKEVLGTSSLPDVQRTVESALLEGRMEWLAQQNIPAYIGSNSYEQLASMYNLFYRVNGVQTLCSAFGEFVKTKVEEIINDAARDDDMVQRLLEFKVSADTAIARSFIDVAAPTVGGPSDGQQVNHDFVYALTDGFTKGFKARRNKPAEMIARYVDKCMRQGQRGVSDAEFAMQMDRALALYRFTDDKDVFRRFYHRALAKRLLTDRSASTDAEKRMLKNLKDNYDPEFDAGEEMFKDLALSHDLLEDYRDRSDRGALGQKLSVMVLQNSVWPFSVQKEATIDLPPAMQAELNAFELFYKSKHANRTLHWDHSLGTVTLKARFERGAKDLSVSLYQAAILLLFNDQDGIPFEEIKAAVHHLADTELRRNLQSLACGKKHVLLKRPSGKQVDDKDIFVFNPEFWDERVQVHINSIQVKVSAEESTKTHMAVEEERKHVIDAAIVRVMKAKKELAYEKLKNAVIEGVKKHFMPDVEAIKKRIDVMVDQEYIERSENDRNVFKYVA</sequence>
<dbReference type="InterPro" id="IPR001373">
    <property type="entry name" value="Cullin_N"/>
</dbReference>
<dbReference type="EMBL" id="KN882048">
    <property type="protein sequence ID" value="KIY45433.1"/>
    <property type="molecule type" value="Genomic_DNA"/>
</dbReference>
<evidence type="ECO:0000313" key="7">
    <source>
        <dbReference type="EMBL" id="KIY45433.1"/>
    </source>
</evidence>
<evidence type="ECO:0000256" key="1">
    <source>
        <dbReference type="ARBA" id="ARBA00006019"/>
    </source>
</evidence>
<dbReference type="AlphaFoldDB" id="A0A0D7A3Q9"/>
<feature type="non-terminal residue" evidence="7">
    <location>
        <position position="1"/>
    </location>
</feature>
<protein>
    <submittedName>
        <fullName evidence="7">Cullin-domain-containing protein</fullName>
    </submittedName>
</protein>
<keyword evidence="2" id="KW-1017">Isopeptide bond</keyword>
<evidence type="ECO:0000256" key="3">
    <source>
        <dbReference type="ARBA" id="ARBA00022843"/>
    </source>
</evidence>
<dbReference type="PANTHER" id="PTHR11932">
    <property type="entry name" value="CULLIN"/>
    <property type="match status" value="1"/>
</dbReference>
<dbReference type="Pfam" id="PF26557">
    <property type="entry name" value="Cullin_AB"/>
    <property type="match status" value="1"/>
</dbReference>
<dbReference type="GO" id="GO:0006511">
    <property type="term" value="P:ubiquitin-dependent protein catabolic process"/>
    <property type="evidence" value="ECO:0007669"/>
    <property type="project" value="InterPro"/>
</dbReference>
<dbReference type="PROSITE" id="PS50069">
    <property type="entry name" value="CULLIN_2"/>
    <property type="match status" value="1"/>
</dbReference>
<dbReference type="InterPro" id="IPR016159">
    <property type="entry name" value="Cullin_repeat-like_dom_sf"/>
</dbReference>
<dbReference type="InterPro" id="IPR019559">
    <property type="entry name" value="Cullin_neddylation_domain"/>
</dbReference>
<evidence type="ECO:0000256" key="5">
    <source>
        <dbReference type="RuleBase" id="RU003829"/>
    </source>
</evidence>
<feature type="domain" description="Cullin family profile" evidence="6">
    <location>
        <begin position="271"/>
        <end position="499"/>
    </location>
</feature>
<evidence type="ECO:0000259" key="6">
    <source>
        <dbReference type="PROSITE" id="PS50069"/>
    </source>
</evidence>
<reference evidence="7 8" key="1">
    <citation type="journal article" date="2015" name="Fungal Genet. Biol.">
        <title>Evolution of novel wood decay mechanisms in Agaricales revealed by the genome sequences of Fistulina hepatica and Cylindrobasidium torrendii.</title>
        <authorList>
            <person name="Floudas D."/>
            <person name="Held B.W."/>
            <person name="Riley R."/>
            <person name="Nagy L.G."/>
            <person name="Koehler G."/>
            <person name="Ransdell A.S."/>
            <person name="Younus H."/>
            <person name="Chow J."/>
            <person name="Chiniquy J."/>
            <person name="Lipzen A."/>
            <person name="Tritt A."/>
            <person name="Sun H."/>
            <person name="Haridas S."/>
            <person name="LaButti K."/>
            <person name="Ohm R.A."/>
            <person name="Kues U."/>
            <person name="Blanchette R.A."/>
            <person name="Grigoriev I.V."/>
            <person name="Minto R.E."/>
            <person name="Hibbett D.S."/>
        </authorList>
    </citation>
    <scope>NUCLEOTIDE SEQUENCE [LARGE SCALE GENOMIC DNA]</scope>
    <source>
        <strain evidence="7 8">ATCC 64428</strain>
    </source>
</reference>
<dbReference type="Gene3D" id="3.30.230.130">
    <property type="entry name" value="Cullin, Chain C, Domain 2"/>
    <property type="match status" value="1"/>
</dbReference>
<dbReference type="InterPro" id="IPR036388">
    <property type="entry name" value="WH-like_DNA-bd_sf"/>
</dbReference>
<dbReference type="SUPFAM" id="SSF75632">
    <property type="entry name" value="Cullin homology domain"/>
    <property type="match status" value="1"/>
</dbReference>
<keyword evidence="8" id="KW-1185">Reference proteome</keyword>
<dbReference type="FunFam" id="1.10.10.10:FF:000014">
    <property type="entry name" value="Cullin 1"/>
    <property type="match status" value="1"/>
</dbReference>
<dbReference type="Gene3D" id="1.20.1310.10">
    <property type="entry name" value="Cullin Repeats"/>
    <property type="match status" value="3"/>
</dbReference>
<accession>A0A0D7A3Q9</accession>
<dbReference type="SUPFAM" id="SSF74788">
    <property type="entry name" value="Cullin repeat-like"/>
    <property type="match status" value="1"/>
</dbReference>
<dbReference type="InterPro" id="IPR016158">
    <property type="entry name" value="Cullin_homology"/>
</dbReference>
<dbReference type="OrthoDB" id="27073at2759"/>
<evidence type="ECO:0000313" key="8">
    <source>
        <dbReference type="Proteomes" id="UP000054144"/>
    </source>
</evidence>
<evidence type="ECO:0000256" key="2">
    <source>
        <dbReference type="ARBA" id="ARBA00022499"/>
    </source>
</evidence>
<dbReference type="Gene3D" id="1.10.10.10">
    <property type="entry name" value="Winged helix-like DNA-binding domain superfamily/Winged helix DNA-binding domain"/>
    <property type="match status" value="1"/>
</dbReference>
<dbReference type="InterPro" id="IPR045093">
    <property type="entry name" value="Cullin"/>
</dbReference>
<dbReference type="InterPro" id="IPR059120">
    <property type="entry name" value="Cullin-like_AB"/>
</dbReference>
<evidence type="ECO:0000256" key="4">
    <source>
        <dbReference type="PROSITE-ProRule" id="PRU00330"/>
    </source>
</evidence>
<dbReference type="Pfam" id="PF10557">
    <property type="entry name" value="Cullin_Nedd8"/>
    <property type="match status" value="1"/>
</dbReference>
<dbReference type="InterPro" id="IPR036390">
    <property type="entry name" value="WH_DNA-bd_sf"/>
</dbReference>
<comment type="similarity">
    <text evidence="1 4 5">Belongs to the cullin family.</text>
</comment>
<name>A0A0D7A3Q9_9AGAR</name>
<dbReference type="SMART" id="SM00182">
    <property type="entry name" value="CULLIN"/>
    <property type="match status" value="1"/>
</dbReference>
<gene>
    <name evidence="7" type="ORF">FISHEDRAFT_49525</name>
</gene>
<dbReference type="GO" id="GO:0031625">
    <property type="term" value="F:ubiquitin protein ligase binding"/>
    <property type="evidence" value="ECO:0007669"/>
    <property type="project" value="InterPro"/>
</dbReference>
<proteinExistence type="inferred from homology"/>
<dbReference type="SUPFAM" id="SSF46785">
    <property type="entry name" value="Winged helix' DNA-binding domain"/>
    <property type="match status" value="1"/>
</dbReference>
<dbReference type="Pfam" id="PF00888">
    <property type="entry name" value="Cullin"/>
    <property type="match status" value="1"/>
</dbReference>
<dbReference type="Proteomes" id="UP000054144">
    <property type="component" value="Unassembled WGS sequence"/>
</dbReference>
<dbReference type="SMART" id="SM00884">
    <property type="entry name" value="Cullin_Nedd8"/>
    <property type="match status" value="1"/>
</dbReference>
<organism evidence="7 8">
    <name type="scientific">Fistulina hepatica ATCC 64428</name>
    <dbReference type="NCBI Taxonomy" id="1128425"/>
    <lineage>
        <taxon>Eukaryota</taxon>
        <taxon>Fungi</taxon>
        <taxon>Dikarya</taxon>
        <taxon>Basidiomycota</taxon>
        <taxon>Agaricomycotina</taxon>
        <taxon>Agaricomycetes</taxon>
        <taxon>Agaricomycetidae</taxon>
        <taxon>Agaricales</taxon>
        <taxon>Fistulinaceae</taxon>
        <taxon>Fistulina</taxon>
    </lineage>
</organism>
<keyword evidence="3" id="KW-0832">Ubl conjugation</keyword>